<dbReference type="EMBL" id="HBUF01401197">
    <property type="protein sequence ID" value="CAG6736918.1"/>
    <property type="molecule type" value="Transcribed_RNA"/>
</dbReference>
<feature type="transmembrane region" description="Helical" evidence="1">
    <location>
        <begin position="38"/>
        <end position="59"/>
    </location>
</feature>
<keyword evidence="1" id="KW-0472">Membrane</keyword>
<dbReference type="EMBL" id="HBUF01219227">
    <property type="protein sequence ID" value="CAG6668630.1"/>
    <property type="molecule type" value="Transcribed_RNA"/>
</dbReference>
<reference evidence="2" key="1">
    <citation type="submission" date="2021-05" db="EMBL/GenBank/DDBJ databases">
        <authorList>
            <person name="Alioto T."/>
            <person name="Alioto T."/>
            <person name="Gomez Garrido J."/>
        </authorList>
    </citation>
    <scope>NUCLEOTIDE SEQUENCE</scope>
</reference>
<sequence>MTWTRSPRVAARNQAQGALRIPLSDPPAQTLLSRKRMVLLLVLQLLMFLFTLPLVTLVYQGETLVTTLHPIYLWDHLFTPHLTYSPICTLILCTPPGARPLTPS</sequence>
<accession>A0A8D9EUF1</accession>
<dbReference type="EMBL" id="HBUF01052994">
    <property type="protein sequence ID" value="CAG6622652.1"/>
    <property type="molecule type" value="Transcribed_RNA"/>
</dbReference>
<name>A0A8D9EUF1_9HEMI</name>
<dbReference type="AlphaFoldDB" id="A0A8D9EUF1"/>
<dbReference type="EMBL" id="HBUF01052992">
    <property type="protein sequence ID" value="CAG6622647.1"/>
    <property type="molecule type" value="Transcribed_RNA"/>
</dbReference>
<organism evidence="2">
    <name type="scientific">Cacopsylla melanoneura</name>
    <dbReference type="NCBI Taxonomy" id="428564"/>
    <lineage>
        <taxon>Eukaryota</taxon>
        <taxon>Metazoa</taxon>
        <taxon>Ecdysozoa</taxon>
        <taxon>Arthropoda</taxon>
        <taxon>Hexapoda</taxon>
        <taxon>Insecta</taxon>
        <taxon>Pterygota</taxon>
        <taxon>Neoptera</taxon>
        <taxon>Paraneoptera</taxon>
        <taxon>Hemiptera</taxon>
        <taxon>Sternorrhyncha</taxon>
        <taxon>Psylloidea</taxon>
        <taxon>Psyllidae</taxon>
        <taxon>Psyllinae</taxon>
        <taxon>Cacopsylla</taxon>
    </lineage>
</organism>
<dbReference type="EMBL" id="HBUF01219226">
    <property type="protein sequence ID" value="CAG6668628.1"/>
    <property type="molecule type" value="Transcribed_RNA"/>
</dbReference>
<evidence type="ECO:0000256" key="1">
    <source>
        <dbReference type="SAM" id="Phobius"/>
    </source>
</evidence>
<evidence type="ECO:0000313" key="2">
    <source>
        <dbReference type="EMBL" id="CAG6766316.1"/>
    </source>
</evidence>
<dbReference type="EMBL" id="HBUF01052993">
    <property type="protein sequence ID" value="CAG6622649.1"/>
    <property type="molecule type" value="Transcribed_RNA"/>
</dbReference>
<protein>
    <submittedName>
        <fullName evidence="2">Uncharacterized protein</fullName>
    </submittedName>
</protein>
<dbReference type="EMBL" id="HBUF01570507">
    <property type="protein sequence ID" value="CAG6766314.1"/>
    <property type="molecule type" value="Transcribed_RNA"/>
</dbReference>
<keyword evidence="1" id="KW-1133">Transmembrane helix</keyword>
<dbReference type="EMBL" id="HBUF01401198">
    <property type="protein sequence ID" value="CAG6736920.1"/>
    <property type="molecule type" value="Transcribed_RNA"/>
</dbReference>
<keyword evidence="1" id="KW-0812">Transmembrane</keyword>
<dbReference type="EMBL" id="HBUF01052995">
    <property type="protein sequence ID" value="CAG6622655.1"/>
    <property type="molecule type" value="Transcribed_RNA"/>
</dbReference>
<dbReference type="EMBL" id="HBUF01570508">
    <property type="protein sequence ID" value="CAG6766316.1"/>
    <property type="molecule type" value="Transcribed_RNA"/>
</dbReference>
<proteinExistence type="predicted"/>
<dbReference type="EMBL" id="HBUF01570509">
    <property type="protein sequence ID" value="CAG6766318.1"/>
    <property type="molecule type" value="Transcribed_RNA"/>
</dbReference>
<dbReference type="EMBL" id="HBUF01570506">
    <property type="protein sequence ID" value="CAG6766312.1"/>
    <property type="molecule type" value="Transcribed_RNA"/>
</dbReference>